<evidence type="ECO:0000313" key="3">
    <source>
        <dbReference type="Proteomes" id="UP000582837"/>
    </source>
</evidence>
<dbReference type="Pfam" id="PF07287">
    <property type="entry name" value="AtuA"/>
    <property type="match status" value="1"/>
</dbReference>
<dbReference type="Proteomes" id="UP000582837">
    <property type="component" value="Unassembled WGS sequence"/>
</dbReference>
<accession>A0A841GWD3</accession>
<reference evidence="2 3" key="1">
    <citation type="submission" date="2020-08" db="EMBL/GenBank/DDBJ databases">
        <title>Genomic Encyclopedia of Type Strains, Phase IV (KMG-IV): sequencing the most valuable type-strain genomes for metagenomic binning, comparative biology and taxonomic classification.</title>
        <authorList>
            <person name="Goeker M."/>
        </authorList>
    </citation>
    <scope>NUCLEOTIDE SEQUENCE [LARGE SCALE GENOMIC DNA]</scope>
    <source>
        <strain evidence="2 3">DSM 29007</strain>
    </source>
</reference>
<dbReference type="EMBL" id="JACHIA010000002">
    <property type="protein sequence ID" value="MBB6069415.1"/>
    <property type="molecule type" value="Genomic_DNA"/>
</dbReference>
<dbReference type="InterPro" id="IPR010839">
    <property type="entry name" value="AtuA_N"/>
</dbReference>
<dbReference type="PANTHER" id="PTHR47708">
    <property type="match status" value="1"/>
</dbReference>
<protein>
    <recommendedName>
        <fullName evidence="1">Acyclic terpene utilisation N-terminal domain-containing protein</fullName>
    </recommendedName>
</protein>
<sequence>MKQTIRIASGQGFWGDQLDAPKQQVEGGPIDYLMLDYLAEVTMSIMQKQRSRNPSAGYARDFVPLMGEILPAVVERGIRVVANAGGVNPNGCRDAVLEEARKAGLGGRARVGTITGDDILERLPDLLARGVELKNMETGEPLSTVLDRVQSANAYIGARPIVEALRQDAHVVITGRSTDTALTYAPMIHEFGWSLDDNDRIAAGVVAGHINECGAQASGGNHLLDWRTVPDLARIGYPIIEASPDGSFIVTKHDGTGGRVTVPTVKEQLVYEMGDPHSYITPDVVADFTSIRLEEAGPDRVRVHGVTGGPRTDLLKVSIAYSDGYKASGTLVYSWPDAVEKAQMADRVLRERLDRLGLKFDEVLTEYVGWNATHGPLAGPLPRDLPEVTVRWGVRGQDRAAVERFTKEIAPLVLAGPPSVTGFAGGRPAVQEIMAYWPALIPKSEIEPGLKVEVVTA</sequence>
<proteinExistence type="predicted"/>
<organism evidence="2 3">
    <name type="scientific">Longimicrobium terrae</name>
    <dbReference type="NCBI Taxonomy" id="1639882"/>
    <lineage>
        <taxon>Bacteria</taxon>
        <taxon>Pseudomonadati</taxon>
        <taxon>Gemmatimonadota</taxon>
        <taxon>Longimicrobiia</taxon>
        <taxon>Longimicrobiales</taxon>
        <taxon>Longimicrobiaceae</taxon>
        <taxon>Longimicrobium</taxon>
    </lineage>
</organism>
<evidence type="ECO:0000313" key="2">
    <source>
        <dbReference type="EMBL" id="MBB6069415.1"/>
    </source>
</evidence>
<dbReference type="RefSeq" id="WP_170037718.1">
    <property type="nucleotide sequence ID" value="NZ_JABDTL010000002.1"/>
</dbReference>
<dbReference type="PANTHER" id="PTHR47708:SF2">
    <property type="entry name" value="SI:CH73-132F6.5"/>
    <property type="match status" value="1"/>
</dbReference>
<keyword evidence="3" id="KW-1185">Reference proteome</keyword>
<evidence type="ECO:0000259" key="1">
    <source>
        <dbReference type="Pfam" id="PF07287"/>
    </source>
</evidence>
<dbReference type="AlphaFoldDB" id="A0A841GWD3"/>
<name>A0A841GWD3_9BACT</name>
<feature type="domain" description="Acyclic terpene utilisation N-terminal" evidence="1">
    <location>
        <begin position="5"/>
        <end position="449"/>
    </location>
</feature>
<gene>
    <name evidence="2" type="ORF">HNQ61_001030</name>
</gene>
<comment type="caution">
    <text evidence="2">The sequence shown here is derived from an EMBL/GenBank/DDBJ whole genome shotgun (WGS) entry which is preliminary data.</text>
</comment>